<dbReference type="GO" id="GO:0005886">
    <property type="term" value="C:plasma membrane"/>
    <property type="evidence" value="ECO:0007669"/>
    <property type="project" value="UniProtKB-SubCell"/>
</dbReference>
<feature type="transmembrane region" description="Helical" evidence="3">
    <location>
        <begin position="112"/>
        <end position="132"/>
    </location>
</feature>
<feature type="transmembrane region" description="Helical" evidence="3">
    <location>
        <begin position="83"/>
        <end position="100"/>
    </location>
</feature>
<reference evidence="4 5" key="1">
    <citation type="submission" date="2016-09" db="EMBL/GenBank/DDBJ databases">
        <title>Genome sequence of Eubacterium angustum.</title>
        <authorList>
            <person name="Poehlein A."/>
            <person name="Daniel R."/>
        </authorList>
    </citation>
    <scope>NUCLEOTIDE SEQUENCE [LARGE SCALE GENOMIC DNA]</scope>
    <source>
        <strain evidence="4 5">DSM 1989</strain>
    </source>
</reference>
<dbReference type="Pfam" id="PF02632">
    <property type="entry name" value="BioY"/>
    <property type="match status" value="1"/>
</dbReference>
<name>A0A1S1V4B1_9FIRM</name>
<organism evidence="4 5">
    <name type="scientific">Andreesenia angusta</name>
    <dbReference type="NCBI Taxonomy" id="39480"/>
    <lineage>
        <taxon>Bacteria</taxon>
        <taxon>Bacillati</taxon>
        <taxon>Bacillota</taxon>
        <taxon>Tissierellia</taxon>
        <taxon>Tissierellales</taxon>
        <taxon>Gottschalkiaceae</taxon>
        <taxon>Andreesenia</taxon>
    </lineage>
</organism>
<dbReference type="Proteomes" id="UP000180254">
    <property type="component" value="Unassembled WGS sequence"/>
</dbReference>
<dbReference type="Gene3D" id="1.10.1760.20">
    <property type="match status" value="1"/>
</dbReference>
<sequence>MKTKDMILVAMFAVLTAVGAFISIPIPPVPVTLQFLMCILSGAVLGAKKGAMSQILYVFMGLVGLPIFAGGKGGIGHVMSPTFGYLIGFVVCAFIVGKAVESSKSFSIARAFGGALIGLALTYVIGASYLYAILNYVLESPIDIMGAVKVGVLPFALKDAIIAGIGSVVAGVLIPRLKENGLIGEKL</sequence>
<feature type="transmembrane region" description="Helical" evidence="3">
    <location>
        <begin position="54"/>
        <end position="71"/>
    </location>
</feature>
<dbReference type="GO" id="GO:0015225">
    <property type="term" value="F:biotin transmembrane transporter activity"/>
    <property type="evidence" value="ECO:0007669"/>
    <property type="project" value="UniProtKB-UniRule"/>
</dbReference>
<evidence type="ECO:0000256" key="1">
    <source>
        <dbReference type="ARBA" id="ARBA00010692"/>
    </source>
</evidence>
<dbReference type="PIRSF" id="PIRSF016661">
    <property type="entry name" value="BioY"/>
    <property type="match status" value="1"/>
</dbReference>
<dbReference type="STRING" id="39480.EUAN_20770"/>
<keyword evidence="5" id="KW-1185">Reference proteome</keyword>
<keyword evidence="3" id="KW-1133">Transmembrane helix</keyword>
<evidence type="ECO:0000256" key="2">
    <source>
        <dbReference type="PIRNR" id="PIRNR016661"/>
    </source>
</evidence>
<keyword evidence="2" id="KW-1003">Cell membrane</keyword>
<keyword evidence="2" id="KW-0813">Transport</keyword>
<keyword evidence="2 3" id="KW-0472">Membrane</keyword>
<feature type="transmembrane region" description="Helical" evidence="3">
    <location>
        <begin position="29"/>
        <end position="47"/>
    </location>
</feature>
<dbReference type="InterPro" id="IPR003784">
    <property type="entry name" value="BioY"/>
</dbReference>
<comment type="subcellular location">
    <subcellularLocation>
        <location evidence="2">Cell membrane</location>
        <topology evidence="2">Multi-pass membrane protein</topology>
    </subcellularLocation>
</comment>
<dbReference type="PANTHER" id="PTHR34295">
    <property type="entry name" value="BIOTIN TRANSPORTER BIOY"/>
    <property type="match status" value="1"/>
</dbReference>
<proteinExistence type="inferred from homology"/>
<dbReference type="EMBL" id="MKIE01000011">
    <property type="protein sequence ID" value="OHW61536.1"/>
    <property type="molecule type" value="Genomic_DNA"/>
</dbReference>
<dbReference type="PANTHER" id="PTHR34295:SF1">
    <property type="entry name" value="BIOTIN TRANSPORTER BIOY"/>
    <property type="match status" value="1"/>
</dbReference>
<comment type="similarity">
    <text evidence="1 2">Belongs to the BioY family.</text>
</comment>
<dbReference type="AlphaFoldDB" id="A0A1S1V4B1"/>
<comment type="caution">
    <text evidence="4">The sequence shown here is derived from an EMBL/GenBank/DDBJ whole genome shotgun (WGS) entry which is preliminary data.</text>
</comment>
<accession>A0A1S1V4B1</accession>
<keyword evidence="3" id="KW-0812">Transmembrane</keyword>
<evidence type="ECO:0000313" key="5">
    <source>
        <dbReference type="Proteomes" id="UP000180254"/>
    </source>
</evidence>
<feature type="transmembrane region" description="Helical" evidence="3">
    <location>
        <begin position="152"/>
        <end position="174"/>
    </location>
</feature>
<evidence type="ECO:0000256" key="3">
    <source>
        <dbReference type="SAM" id="Phobius"/>
    </source>
</evidence>
<dbReference type="RefSeq" id="WP_211266352.1">
    <property type="nucleotide sequence ID" value="NZ_MKIE01000011.1"/>
</dbReference>
<protein>
    <recommendedName>
        <fullName evidence="2">Biotin transporter</fullName>
    </recommendedName>
</protein>
<gene>
    <name evidence="4" type="primary">bioY</name>
    <name evidence="4" type="ORF">EUAN_20770</name>
</gene>
<evidence type="ECO:0000313" key="4">
    <source>
        <dbReference type="EMBL" id="OHW61536.1"/>
    </source>
</evidence>